<dbReference type="PANTHER" id="PTHR22845">
    <property type="entry name" value="APOPTOTIC PROTEASE-ACTIVATING FACTOR 1"/>
    <property type="match status" value="1"/>
</dbReference>
<keyword evidence="7" id="KW-1185">Reference proteome</keyword>
<evidence type="ECO:0000259" key="5">
    <source>
        <dbReference type="Pfam" id="PF21296"/>
    </source>
</evidence>
<evidence type="ECO:0000313" key="7">
    <source>
        <dbReference type="Proteomes" id="UP000791440"/>
    </source>
</evidence>
<reference evidence="6" key="2">
    <citation type="submission" date="2020-12" db="EMBL/GenBank/DDBJ databases">
        <authorList>
            <person name="Kanost M."/>
        </authorList>
    </citation>
    <scope>NUCLEOTIDE SEQUENCE</scope>
</reference>
<feature type="domain" description="NB-ARC" evidence="3">
    <location>
        <begin position="89"/>
        <end position="271"/>
    </location>
</feature>
<dbReference type="GO" id="GO:0043531">
    <property type="term" value="F:ADP binding"/>
    <property type="evidence" value="ECO:0007669"/>
    <property type="project" value="InterPro"/>
</dbReference>
<dbReference type="InterPro" id="IPR001680">
    <property type="entry name" value="WD40_rpt"/>
</dbReference>
<name>A0A921YXG8_MANSE</name>
<evidence type="ECO:0000259" key="4">
    <source>
        <dbReference type="Pfam" id="PF17908"/>
    </source>
</evidence>
<proteinExistence type="predicted"/>
<sequence>MCVTEMIIFQKSRTDQVRCLIDKLIKYGNNNSYIAFVDSLAEDYKWLYQKLTVENNETMLNESFEDSLSLGDVPRLPAHHVKRVAVEREITSKLKQLARHKILALHGMSGCGKTCSAISVLRDNPELITDFGGVVMWLNFGTCKTEDDIIAQQNKLLRKIKSTYVHTSIMTASISLSSISSNVDNISLSSYDWTWEMLRDELKKHFSEPALKESLLVLDEVNEEKIVVAFDIGCKLMITTRDVDVVSKYHPQIVNVQKSFEEREALELFASCLEESVSNLPAQARKLVEICKGMPFNIALIGAQLAENKERLKDDPSYWKNYLNKLEKKDYFSLFKGKDNTMKKTIEVCINSLQANILPLYKRLAVLPDNVKVFAQVLSRLWNKDVAEVESIMKSLTRKSLIIETYDRERKNYIYEVHDLIMNYLRTNTKEEDLKKLHSDLLTSYSYDNVDNVSCDIPDDGYIAFYIGYHIQKTDNLNNKWGLFNKLFLDLKFLGNKVRLTGPDDVKMDLQKYENYIVKDEMDRSLAHSLRTFLSTHGTDLYHYPSTDILQSILQHEAAGLLYNKAASAAQAAADNHELYFDFLHEHDVDEVKHSTIDVREVITAVCFLGNYVVVGTSNGLIKFFHSTTHKLQKELTGMTSAVTWVGVSCLKHPPVVAALSLEGIIKLWYVDDFDDDDDGVIEEEPEEAYNNNHPGHVTIKQTFGAYVHCRWSDNEDFLVAHNTKMIFLYKPNGDLISTINNFDRDRELLCCVTCNNDKFVAVATTNGKSRMVEIIDLKTKERVMTFEETDSVLDMVTVPGTNKIITLKHNEIMEHEFKVTSISSNKCRQCKCGSVIKSDSLNDNLSFKAIAVNKTGTLLFVSTDDSRVVCVNLKTHSRVFDLENRRGNVIAMAVSEVMMWDEFEPGSDVLLTGTDITENSAKVWYLEASYISQIAKRNGKVRLTSKFDVSFLNASSPNTPKTATPGSMVDSVSNTPRRHQSFANHREITKTPVKNTLSLDRHSLKPLNLKGICNNNDKAIQPLLAVVDDKNNIQVMRGRKVLTEILEKSDEHITCVKISPCNHYIIYGLQSGSVKKYTLRTKEMVTIMDVYSPVQYLNYVNPNLLMAAGKNRSLMAYRLTEAGDWTLEMLQRGNTHLGSQELLDDLQGLKLKNGQVDSQSTSSSDTGSVDSRERMFRSGDIKSMCKGSGLVECFWVPNTGLVTVEHNATTKLWTADMKVANILHARQTDVHIRCAALQNNVLVLCDSDNKRFQTFELINGIELKIIQEYKLNNVISSCALTADGNILAIGLDSGNVVVWNVKGKRLITILKHHKSKVQSCCFSPVPDRLYRSPSMQPHSPNQSPVSDQGDDQPPLVLVTMATEIVWWNITYFVRVRANQKTVWRTGVNAMTPIGTPLENRNELQPTAHNSNKSTSTFFFGDGLYDKHCWREIWNGKTCKKGSKRQDILACIKLTGVNARKLCHDDWFTCFVTVDNPGHVHIMNVIKSQCS</sequence>
<dbReference type="Pfam" id="PF21296">
    <property type="entry name" value="WHD_APAF1"/>
    <property type="match status" value="1"/>
</dbReference>
<evidence type="ECO:0000259" key="3">
    <source>
        <dbReference type="Pfam" id="PF00931"/>
    </source>
</evidence>
<gene>
    <name evidence="6" type="ORF">O3G_MSEX004970</name>
</gene>
<feature type="domain" description="Apoptotic protease-activating factor 1 winged-helix" evidence="5">
    <location>
        <begin position="360"/>
        <end position="425"/>
    </location>
</feature>
<comment type="caution">
    <text evidence="6">The sequence shown here is derived from an EMBL/GenBank/DDBJ whole genome shotgun (WGS) entry which is preliminary data.</text>
</comment>
<dbReference type="EMBL" id="JH668344">
    <property type="protein sequence ID" value="KAG6447447.1"/>
    <property type="molecule type" value="Genomic_DNA"/>
</dbReference>
<organism evidence="6 7">
    <name type="scientific">Manduca sexta</name>
    <name type="common">Tobacco hawkmoth</name>
    <name type="synonym">Tobacco hornworm</name>
    <dbReference type="NCBI Taxonomy" id="7130"/>
    <lineage>
        <taxon>Eukaryota</taxon>
        <taxon>Metazoa</taxon>
        <taxon>Ecdysozoa</taxon>
        <taxon>Arthropoda</taxon>
        <taxon>Hexapoda</taxon>
        <taxon>Insecta</taxon>
        <taxon>Pterygota</taxon>
        <taxon>Neoptera</taxon>
        <taxon>Endopterygota</taxon>
        <taxon>Lepidoptera</taxon>
        <taxon>Glossata</taxon>
        <taxon>Ditrysia</taxon>
        <taxon>Bombycoidea</taxon>
        <taxon>Sphingidae</taxon>
        <taxon>Sphinginae</taxon>
        <taxon>Sphingini</taxon>
        <taxon>Manduca</taxon>
    </lineage>
</organism>
<dbReference type="PANTHER" id="PTHR22845:SF5">
    <property type="entry name" value="APOPTOTIC PROTEASE-ACTIVATING FACTOR 1"/>
    <property type="match status" value="1"/>
</dbReference>
<dbReference type="Proteomes" id="UP000791440">
    <property type="component" value="Unassembled WGS sequence"/>
</dbReference>
<feature type="region of interest" description="Disordered" evidence="2">
    <location>
        <begin position="1333"/>
        <end position="1353"/>
    </location>
</feature>
<keyword evidence="1" id="KW-0677">Repeat</keyword>
<dbReference type="InterPro" id="IPR041452">
    <property type="entry name" value="APAF1_C"/>
</dbReference>
<feature type="compositionally biased region" description="Polar residues" evidence="2">
    <location>
        <begin position="1334"/>
        <end position="1347"/>
    </location>
</feature>
<dbReference type="GO" id="GO:0005737">
    <property type="term" value="C:cytoplasm"/>
    <property type="evidence" value="ECO:0007669"/>
    <property type="project" value="UniProtKB-ARBA"/>
</dbReference>
<evidence type="ECO:0000256" key="2">
    <source>
        <dbReference type="SAM" id="MobiDB-lite"/>
    </source>
</evidence>
<evidence type="ECO:0000313" key="6">
    <source>
        <dbReference type="EMBL" id="KAG6447447.1"/>
    </source>
</evidence>
<dbReference type="SMART" id="SM00320">
    <property type="entry name" value="WD40"/>
    <property type="match status" value="7"/>
</dbReference>
<dbReference type="Pfam" id="PF00931">
    <property type="entry name" value="NB-ARC"/>
    <property type="match status" value="1"/>
</dbReference>
<dbReference type="InterPro" id="IPR002182">
    <property type="entry name" value="NB-ARC"/>
</dbReference>
<accession>A0A921YXG8</accession>
<dbReference type="Pfam" id="PF17908">
    <property type="entry name" value="APAF1_C"/>
    <property type="match status" value="1"/>
</dbReference>
<evidence type="ECO:0000256" key="1">
    <source>
        <dbReference type="ARBA" id="ARBA00022737"/>
    </source>
</evidence>
<reference evidence="6" key="1">
    <citation type="journal article" date="2016" name="Insect Biochem. Mol. Biol.">
        <title>Multifaceted biological insights from a draft genome sequence of the tobacco hornworm moth, Manduca sexta.</title>
        <authorList>
            <person name="Kanost M.R."/>
            <person name="Arrese E.L."/>
            <person name="Cao X."/>
            <person name="Chen Y.R."/>
            <person name="Chellapilla S."/>
            <person name="Goldsmith M.R."/>
            <person name="Grosse-Wilde E."/>
            <person name="Heckel D.G."/>
            <person name="Herndon N."/>
            <person name="Jiang H."/>
            <person name="Papanicolaou A."/>
            <person name="Qu J."/>
            <person name="Soulages J.L."/>
            <person name="Vogel H."/>
            <person name="Walters J."/>
            <person name="Waterhouse R.M."/>
            <person name="Ahn S.J."/>
            <person name="Almeida F.C."/>
            <person name="An C."/>
            <person name="Aqrawi P."/>
            <person name="Bretschneider A."/>
            <person name="Bryant W.B."/>
            <person name="Bucks S."/>
            <person name="Chao H."/>
            <person name="Chevignon G."/>
            <person name="Christen J.M."/>
            <person name="Clarke D.F."/>
            <person name="Dittmer N.T."/>
            <person name="Ferguson L.C.F."/>
            <person name="Garavelou S."/>
            <person name="Gordon K.H.J."/>
            <person name="Gunaratna R.T."/>
            <person name="Han Y."/>
            <person name="Hauser F."/>
            <person name="He Y."/>
            <person name="Heidel-Fischer H."/>
            <person name="Hirsh A."/>
            <person name="Hu Y."/>
            <person name="Jiang H."/>
            <person name="Kalra D."/>
            <person name="Klinner C."/>
            <person name="Konig C."/>
            <person name="Kovar C."/>
            <person name="Kroll A.R."/>
            <person name="Kuwar S.S."/>
            <person name="Lee S.L."/>
            <person name="Lehman R."/>
            <person name="Li K."/>
            <person name="Li Z."/>
            <person name="Liang H."/>
            <person name="Lovelace S."/>
            <person name="Lu Z."/>
            <person name="Mansfield J.H."/>
            <person name="McCulloch K.J."/>
            <person name="Mathew T."/>
            <person name="Morton B."/>
            <person name="Muzny D.M."/>
            <person name="Neunemann D."/>
            <person name="Ongeri F."/>
            <person name="Pauchet Y."/>
            <person name="Pu L.L."/>
            <person name="Pyrousis I."/>
            <person name="Rao X.J."/>
            <person name="Redding A."/>
            <person name="Roesel C."/>
            <person name="Sanchez-Gracia A."/>
            <person name="Schaack S."/>
            <person name="Shukla A."/>
            <person name="Tetreau G."/>
            <person name="Wang Y."/>
            <person name="Xiong G.H."/>
            <person name="Traut W."/>
            <person name="Walsh T.K."/>
            <person name="Worley K.C."/>
            <person name="Wu D."/>
            <person name="Wu W."/>
            <person name="Wu Y.Q."/>
            <person name="Zhang X."/>
            <person name="Zou Z."/>
            <person name="Zucker H."/>
            <person name="Briscoe A.D."/>
            <person name="Burmester T."/>
            <person name="Clem R.J."/>
            <person name="Feyereisen R."/>
            <person name="Grimmelikhuijzen C.J.P."/>
            <person name="Hamodrakas S.J."/>
            <person name="Hansson B.S."/>
            <person name="Huguet E."/>
            <person name="Jermiin L.S."/>
            <person name="Lan Q."/>
            <person name="Lehman H.K."/>
            <person name="Lorenzen M."/>
            <person name="Merzendorfer H."/>
            <person name="Michalopoulos I."/>
            <person name="Morton D.B."/>
            <person name="Muthukrishnan S."/>
            <person name="Oakeshott J.G."/>
            <person name="Palmer W."/>
            <person name="Park Y."/>
            <person name="Passarelli A.L."/>
            <person name="Rozas J."/>
            <person name="Schwartz L.M."/>
            <person name="Smith W."/>
            <person name="Southgate A."/>
            <person name="Vilcinskas A."/>
            <person name="Vogt R."/>
            <person name="Wang P."/>
            <person name="Werren J."/>
            <person name="Yu X.Q."/>
            <person name="Zhou J.J."/>
            <person name="Brown S.J."/>
            <person name="Scherer S.E."/>
            <person name="Richards S."/>
            <person name="Blissard G.W."/>
        </authorList>
    </citation>
    <scope>NUCLEOTIDE SEQUENCE</scope>
</reference>
<dbReference type="CDD" id="cd01671">
    <property type="entry name" value="CARD"/>
    <property type="match status" value="1"/>
</dbReference>
<evidence type="ECO:0008006" key="8">
    <source>
        <dbReference type="Google" id="ProtNLM"/>
    </source>
</evidence>
<protein>
    <recommendedName>
        <fullName evidence="8">Apoptotic protease-activating factor 1</fullName>
    </recommendedName>
</protein>
<dbReference type="InterPro" id="IPR048975">
    <property type="entry name" value="WHD_APAF1"/>
</dbReference>
<feature type="domain" description="APAF-1 helical" evidence="4">
    <location>
        <begin position="434"/>
        <end position="571"/>
    </location>
</feature>